<dbReference type="PATRIC" id="fig|74031.6.peg.511"/>
<dbReference type="EMBL" id="FOBO01000010">
    <property type="protein sequence ID" value="SEM94821.1"/>
    <property type="molecule type" value="Genomic_DNA"/>
</dbReference>
<dbReference type="EMBL" id="LGVV01000004">
    <property type="protein sequence ID" value="KNX42850.1"/>
    <property type="molecule type" value="Genomic_DNA"/>
</dbReference>
<dbReference type="RefSeq" id="WP_074786392.1">
    <property type="nucleotide sequence ID" value="NZ_CP118494.1"/>
</dbReference>
<dbReference type="STRING" id="74031.SAMN04488077_11016"/>
<protein>
    <submittedName>
        <fullName evidence="3">Fission protein ELM1</fullName>
    </submittedName>
</protein>
<gene>
    <name evidence="2" type="ORF">ROTO_04970</name>
    <name evidence="3" type="ORF">SAMN04488077_11016</name>
</gene>
<dbReference type="AlphaFoldDB" id="A0A0L6CYS2"/>
<reference evidence="3 5" key="3">
    <citation type="submission" date="2016-10" db="EMBL/GenBank/DDBJ databases">
        <authorList>
            <person name="de Groot N.N."/>
        </authorList>
    </citation>
    <scope>NUCLEOTIDE SEQUENCE [LARGE SCALE GENOMIC DNA]</scope>
    <source>
        <strain evidence="3 5">DSM 11457</strain>
    </source>
</reference>
<dbReference type="Proteomes" id="UP000037046">
    <property type="component" value="Unassembled WGS sequence"/>
</dbReference>
<dbReference type="PANTHER" id="PTHR33986:SF15">
    <property type="entry name" value="MITOCHONDRIAL FISSION PROTEIN ELM1"/>
    <property type="match status" value="1"/>
</dbReference>
<evidence type="ECO:0000313" key="2">
    <source>
        <dbReference type="EMBL" id="KNX42850.1"/>
    </source>
</evidence>
<reference evidence="4" key="1">
    <citation type="submission" date="2015-07" db="EMBL/GenBank/DDBJ databases">
        <title>Draft Genome Sequence of Roseovarius tolerans EL-164, a producer of N-Acylated Alanine Methyl Esters (NAMEs).</title>
        <authorList>
            <person name="Voget S."/>
            <person name="Bruns H."/>
            <person name="Wagner-Doebler I."/>
            <person name="Schulz S."/>
            <person name="Daniel R."/>
        </authorList>
    </citation>
    <scope>NUCLEOTIDE SEQUENCE [LARGE SCALE GENOMIC DNA]</scope>
    <source>
        <strain evidence="4">EL-164</strain>
    </source>
</reference>
<evidence type="ECO:0000313" key="3">
    <source>
        <dbReference type="EMBL" id="SEM94821.1"/>
    </source>
</evidence>
<dbReference type="OrthoDB" id="272235at2"/>
<proteinExistence type="predicted"/>
<sequence length="393" mass="43697">MYKQESPPRVWVVDSHRSGEKTQLRALAEGLGWPYEIKTLRYRKFEMRTNLLRGSDLRGVDRANSDALAPPWPDLVLSMGMRNEPVARWIRDQSGGRTRLVFLGRLWSDPEQFDLVITTPQYRVPDRPNVLRNALPLHPLGPGPMAKAAARWGPALSHLPRPYLTVNIGGTSGPYAFGPRAAERLVRDTLALARQRGASLLISSSARTPAPAIAAFAAQSEVPMQLYRWQPGDPDNPYLGFLALADEIIVTADSISMLSEAYATGKPVHMFDPGAGHLSMRRDMALALGETERAQTLARDDRDRPDLALGPLAYRALMRWGWQHLSRDISQMHLRLVQSGRMGWLGDPAPRAPQHTPPPSDMERAIARIGQLMETEPSGTPGESHRAERISQL</sequence>
<name>A0A0L6CYS2_9RHOB</name>
<feature type="compositionally biased region" description="Basic and acidic residues" evidence="1">
    <location>
        <begin position="383"/>
        <end position="393"/>
    </location>
</feature>
<dbReference type="PANTHER" id="PTHR33986">
    <property type="entry name" value="OS02G0535700 PROTEIN"/>
    <property type="match status" value="1"/>
</dbReference>
<feature type="region of interest" description="Disordered" evidence="1">
    <location>
        <begin position="371"/>
        <end position="393"/>
    </location>
</feature>
<evidence type="ECO:0000313" key="4">
    <source>
        <dbReference type="Proteomes" id="UP000037046"/>
    </source>
</evidence>
<dbReference type="InterPro" id="IPR009367">
    <property type="entry name" value="Elm1-like"/>
</dbReference>
<dbReference type="Pfam" id="PF06258">
    <property type="entry name" value="Mito_fiss_Elm1"/>
    <property type="match status" value="1"/>
</dbReference>
<organism evidence="2 4">
    <name type="scientific">Roseovarius tolerans</name>
    <dbReference type="NCBI Taxonomy" id="74031"/>
    <lineage>
        <taxon>Bacteria</taxon>
        <taxon>Pseudomonadati</taxon>
        <taxon>Pseudomonadota</taxon>
        <taxon>Alphaproteobacteria</taxon>
        <taxon>Rhodobacterales</taxon>
        <taxon>Roseobacteraceae</taxon>
        <taxon>Roseovarius</taxon>
    </lineage>
</organism>
<keyword evidence="4" id="KW-1185">Reference proteome</keyword>
<evidence type="ECO:0000256" key="1">
    <source>
        <dbReference type="SAM" id="MobiDB-lite"/>
    </source>
</evidence>
<evidence type="ECO:0000313" key="5">
    <source>
        <dbReference type="Proteomes" id="UP000182160"/>
    </source>
</evidence>
<accession>A0A0L6CYS2</accession>
<dbReference type="Proteomes" id="UP000182160">
    <property type="component" value="Unassembled WGS sequence"/>
</dbReference>
<reference evidence="2" key="2">
    <citation type="submission" date="2015-07" db="EMBL/GenBank/DDBJ databases">
        <title>MeaNS - Measles Nucleotide Surveillance Program.</title>
        <authorList>
            <person name="Tran T."/>
            <person name="Druce J."/>
        </authorList>
    </citation>
    <scope>NUCLEOTIDE SEQUENCE</scope>
    <source>
        <strain evidence="2">EL-164</strain>
    </source>
</reference>